<keyword evidence="2" id="KW-1185">Reference proteome</keyword>
<organism evidence="1 2">
    <name type="scientific">Lactarius akahatsu</name>
    <dbReference type="NCBI Taxonomy" id="416441"/>
    <lineage>
        <taxon>Eukaryota</taxon>
        <taxon>Fungi</taxon>
        <taxon>Dikarya</taxon>
        <taxon>Basidiomycota</taxon>
        <taxon>Agaricomycotina</taxon>
        <taxon>Agaricomycetes</taxon>
        <taxon>Russulales</taxon>
        <taxon>Russulaceae</taxon>
        <taxon>Lactarius</taxon>
    </lineage>
</organism>
<dbReference type="EMBL" id="JAKELL010000109">
    <property type="protein sequence ID" value="KAH8981891.1"/>
    <property type="molecule type" value="Genomic_DNA"/>
</dbReference>
<accession>A0AAD4Q8X9</accession>
<protein>
    <submittedName>
        <fullName evidence="1">Uncharacterized protein</fullName>
    </submittedName>
</protein>
<dbReference type="AlphaFoldDB" id="A0AAD4Q8X9"/>
<evidence type="ECO:0000313" key="1">
    <source>
        <dbReference type="EMBL" id="KAH8981891.1"/>
    </source>
</evidence>
<comment type="caution">
    <text evidence="1">The sequence shown here is derived from an EMBL/GenBank/DDBJ whole genome shotgun (WGS) entry which is preliminary data.</text>
</comment>
<evidence type="ECO:0000313" key="2">
    <source>
        <dbReference type="Proteomes" id="UP001201163"/>
    </source>
</evidence>
<sequence length="241" mass="26993">MPEDTNTGYGFRPQQCGKFRSRGKQHGKITTVVLLRAKFLASRTLGIIEYSGWSLYANMEIFQNVGEVIMTILCYVATISQLSFRDKTNHHHQSFFLIHRCLVTSPQADALASGLHNTLTPTHTIYNLLLFAAFVSPFPSPCLASFSAVVLCALLSLFLPSPYTPTINWVLHFSRPRLCDTLFGAGQCSPETKPIQTRPYKTCFLTAPYKALSRCGRYGMVGLTAVRSLYSDTDYKNLLIY</sequence>
<dbReference type="Proteomes" id="UP001201163">
    <property type="component" value="Unassembled WGS sequence"/>
</dbReference>
<reference evidence="1" key="1">
    <citation type="submission" date="2022-01" db="EMBL/GenBank/DDBJ databases">
        <title>Comparative genomics reveals a dynamic genome evolution in the ectomycorrhizal milk-cap (Lactarius) mushrooms.</title>
        <authorList>
            <consortium name="DOE Joint Genome Institute"/>
            <person name="Lebreton A."/>
            <person name="Tang N."/>
            <person name="Kuo A."/>
            <person name="LaButti K."/>
            <person name="Drula E."/>
            <person name="Barry K."/>
            <person name="Clum A."/>
            <person name="Lipzen A."/>
            <person name="Mousain D."/>
            <person name="Ng V."/>
            <person name="Wang R."/>
            <person name="Wang X."/>
            <person name="Dai Y."/>
            <person name="Henrissat B."/>
            <person name="Grigoriev I.V."/>
            <person name="Guerin-Laguette A."/>
            <person name="Yu F."/>
            <person name="Martin F.M."/>
        </authorList>
    </citation>
    <scope>NUCLEOTIDE SEQUENCE</scope>
    <source>
        <strain evidence="1">QP</strain>
    </source>
</reference>
<proteinExistence type="predicted"/>
<gene>
    <name evidence="1" type="ORF">EDB92DRAFT_145050</name>
</gene>
<name>A0AAD4Q8X9_9AGAM</name>